<proteinExistence type="inferred from homology"/>
<sequence>MTQLTCFKSNDIRGRLSDEITPDIAYRIGLAFADHLKPSSIVVGCDGTVASNLLKDELVQGLVNSGVDVIDLGLLGKEELFYSLVKLNPDGALMVSSAVSLVNCYVVKLLGKDLLPINAHNGLLDIKHLVQKLTHEKRNVAAKGRLEQVSYRQHYVDRLFDNIAWKDIKPMKLVVNTAYGVASEIIDELETRFRSFGIPISLIKLHHRDNHGLDTRVSDFPLFDIRLDTAKLVVASGADMGISWDNDFNRCFIFDDKGRYVEPYYMVGLLAEAMLLKHPGMKVVHDHVLYWNTRQVIAANGGIPVAAKRGRTHFQKEMLDSNALYGGESSAYHYFKDFTYCGSGMIPWLIIAEYMSATNQKLSIILSEKICAYPTSGEIKITSSDPKLAVVRLLNYYKTTYSYKNLVDGIGLEFEDYSQAWRFNLRMSTKLQVLKLNVEADSDKQLVDDKVREVIAVLKKGSN</sequence>
<reference evidence="13 14" key="1">
    <citation type="submission" date="2023-01" db="EMBL/GenBank/DDBJ databases">
        <title>Vibrio sp. KJ40-1 sp.nov, isolated from marine algae.</title>
        <authorList>
            <person name="Butt M."/>
            <person name="Kim J.M.J."/>
            <person name="Jeon C.O.C."/>
        </authorList>
    </citation>
    <scope>NUCLEOTIDE SEQUENCE [LARGE SCALE GENOMIC DNA]</scope>
    <source>
        <strain evidence="13 14">KJ40-1</strain>
    </source>
</reference>
<comment type="cofactor">
    <cofactor evidence="2">
        <name>Mg(2+)</name>
        <dbReference type="ChEBI" id="CHEBI:18420"/>
    </cofactor>
</comment>
<dbReference type="InterPro" id="IPR005844">
    <property type="entry name" value="A-D-PHexomutase_a/b/a-I"/>
</dbReference>
<comment type="catalytic activity">
    <reaction evidence="1">
        <text>alpha-D-mannose 1-phosphate = D-mannose 6-phosphate</text>
        <dbReference type="Rhea" id="RHEA:11140"/>
        <dbReference type="ChEBI" id="CHEBI:58409"/>
        <dbReference type="ChEBI" id="CHEBI:58735"/>
        <dbReference type="EC" id="5.4.2.8"/>
    </reaction>
</comment>
<dbReference type="Gene3D" id="3.40.120.10">
    <property type="entry name" value="Alpha-D-Glucose-1,6-Bisphosphate, subunit A, domain 3"/>
    <property type="match status" value="3"/>
</dbReference>
<evidence type="ECO:0000259" key="11">
    <source>
        <dbReference type="Pfam" id="PF02879"/>
    </source>
</evidence>
<feature type="domain" description="Alpha-D-phosphohexomutase alpha/beta/alpha" evidence="12">
    <location>
        <begin position="263"/>
        <end position="369"/>
    </location>
</feature>
<feature type="domain" description="Alpha-D-phosphohexomutase alpha/beta/alpha" evidence="11">
    <location>
        <begin position="154"/>
        <end position="258"/>
    </location>
</feature>
<organism evidence="13 14">
    <name type="scientific">Vibrio algarum</name>
    <dbReference type="NCBI Taxonomy" id="3020714"/>
    <lineage>
        <taxon>Bacteria</taxon>
        <taxon>Pseudomonadati</taxon>
        <taxon>Pseudomonadota</taxon>
        <taxon>Gammaproteobacteria</taxon>
        <taxon>Vibrionales</taxon>
        <taxon>Vibrionaceae</taxon>
        <taxon>Vibrio</taxon>
    </lineage>
</organism>
<dbReference type="InterPro" id="IPR036900">
    <property type="entry name" value="A-D-PHexomutase_C_sf"/>
</dbReference>
<keyword evidence="6" id="KW-0597">Phosphoprotein</keyword>
<evidence type="ECO:0000256" key="7">
    <source>
        <dbReference type="ARBA" id="ARBA00022723"/>
    </source>
</evidence>
<dbReference type="PANTHER" id="PTHR43771:SF1">
    <property type="entry name" value="PHOSPHOMANNOMUTASE"/>
    <property type="match status" value="1"/>
</dbReference>
<evidence type="ECO:0000256" key="8">
    <source>
        <dbReference type="ARBA" id="ARBA00022842"/>
    </source>
</evidence>
<dbReference type="SUPFAM" id="SSF55957">
    <property type="entry name" value="Phosphoglucomutase, C-terminal domain"/>
    <property type="match status" value="1"/>
</dbReference>
<dbReference type="EC" id="5.4.2.8" evidence="5"/>
<accession>A0ABT4YQA9</accession>
<gene>
    <name evidence="13" type="ORF">PGX00_08740</name>
</gene>
<evidence type="ECO:0000313" key="14">
    <source>
        <dbReference type="Proteomes" id="UP001210678"/>
    </source>
</evidence>
<comment type="pathway">
    <text evidence="3">Nucleotide-sugar biosynthesis; GDP-alpha-D-mannose biosynthesis; alpha-D-mannose 1-phosphate from D-fructose 6-phosphate: step 2/2.</text>
</comment>
<dbReference type="Gene3D" id="3.30.310.50">
    <property type="entry name" value="Alpha-D-phosphohexomutase, C-terminal domain"/>
    <property type="match status" value="1"/>
</dbReference>
<comment type="caution">
    <text evidence="13">The sequence shown here is derived from an EMBL/GenBank/DDBJ whole genome shotgun (WGS) entry which is preliminary data.</text>
</comment>
<keyword evidence="9 13" id="KW-0413">Isomerase</keyword>
<dbReference type="RefSeq" id="WP_272135335.1">
    <property type="nucleotide sequence ID" value="NZ_JAQLOI010000001.1"/>
</dbReference>
<dbReference type="InterPro" id="IPR005846">
    <property type="entry name" value="A-D-PHexomutase_a/b/a-III"/>
</dbReference>
<evidence type="ECO:0000259" key="10">
    <source>
        <dbReference type="Pfam" id="PF02878"/>
    </source>
</evidence>
<name>A0ABT4YQA9_9VIBR</name>
<dbReference type="SUPFAM" id="SSF53738">
    <property type="entry name" value="Phosphoglucomutase, first 3 domains"/>
    <property type="match status" value="3"/>
</dbReference>
<dbReference type="Pfam" id="PF02878">
    <property type="entry name" value="PGM_PMM_I"/>
    <property type="match status" value="1"/>
</dbReference>
<comment type="similarity">
    <text evidence="4">Belongs to the phosphohexose mutase family.</text>
</comment>
<evidence type="ECO:0000256" key="5">
    <source>
        <dbReference type="ARBA" id="ARBA00012730"/>
    </source>
</evidence>
<evidence type="ECO:0000256" key="3">
    <source>
        <dbReference type="ARBA" id="ARBA00004699"/>
    </source>
</evidence>
<keyword evidence="14" id="KW-1185">Reference proteome</keyword>
<evidence type="ECO:0000256" key="6">
    <source>
        <dbReference type="ARBA" id="ARBA00022553"/>
    </source>
</evidence>
<dbReference type="Pfam" id="PF02880">
    <property type="entry name" value="PGM_PMM_III"/>
    <property type="match status" value="1"/>
</dbReference>
<evidence type="ECO:0000259" key="12">
    <source>
        <dbReference type="Pfam" id="PF02880"/>
    </source>
</evidence>
<dbReference type="PANTHER" id="PTHR43771">
    <property type="entry name" value="PHOSPHOMANNOMUTASE"/>
    <property type="match status" value="1"/>
</dbReference>
<evidence type="ECO:0000313" key="13">
    <source>
        <dbReference type="EMBL" id="MDB1123739.1"/>
    </source>
</evidence>
<dbReference type="Pfam" id="PF02879">
    <property type="entry name" value="PGM_PMM_II"/>
    <property type="match status" value="1"/>
</dbReference>
<evidence type="ECO:0000256" key="4">
    <source>
        <dbReference type="ARBA" id="ARBA00010231"/>
    </source>
</evidence>
<feature type="domain" description="Alpha-D-phosphohexomutase alpha/beta/alpha" evidence="10">
    <location>
        <begin position="7"/>
        <end position="96"/>
    </location>
</feature>
<protein>
    <recommendedName>
        <fullName evidence="5">phosphomannomutase</fullName>
        <ecNumber evidence="5">5.4.2.8</ecNumber>
    </recommendedName>
</protein>
<dbReference type="PRINTS" id="PR00509">
    <property type="entry name" value="PGMPMM"/>
</dbReference>
<evidence type="ECO:0000256" key="2">
    <source>
        <dbReference type="ARBA" id="ARBA00001946"/>
    </source>
</evidence>
<dbReference type="Proteomes" id="UP001210678">
    <property type="component" value="Unassembled WGS sequence"/>
</dbReference>
<keyword evidence="8" id="KW-0460">Magnesium</keyword>
<keyword evidence="7" id="KW-0479">Metal-binding</keyword>
<dbReference type="InterPro" id="IPR005845">
    <property type="entry name" value="A-D-PHexomutase_a/b/a-II"/>
</dbReference>
<dbReference type="InterPro" id="IPR016055">
    <property type="entry name" value="A-D-PHexomutase_a/b/a-I/II/III"/>
</dbReference>
<evidence type="ECO:0000256" key="9">
    <source>
        <dbReference type="ARBA" id="ARBA00023235"/>
    </source>
</evidence>
<dbReference type="GO" id="GO:0004615">
    <property type="term" value="F:phosphomannomutase activity"/>
    <property type="evidence" value="ECO:0007669"/>
    <property type="project" value="UniProtKB-EC"/>
</dbReference>
<dbReference type="EMBL" id="JAQLOI010000001">
    <property type="protein sequence ID" value="MDB1123739.1"/>
    <property type="molecule type" value="Genomic_DNA"/>
</dbReference>
<dbReference type="InterPro" id="IPR005841">
    <property type="entry name" value="Alpha-D-phosphohexomutase_SF"/>
</dbReference>
<evidence type="ECO:0000256" key="1">
    <source>
        <dbReference type="ARBA" id="ARBA00000586"/>
    </source>
</evidence>